<name>A0A430FAJ5_9BIFI</name>
<keyword evidence="2" id="KW-1185">Reference proteome</keyword>
<gene>
    <name evidence="1" type="ORF">D2E22_0312</name>
</gene>
<protein>
    <submittedName>
        <fullName evidence="1">Uncharacterized protein</fullName>
    </submittedName>
</protein>
<reference evidence="1 2" key="1">
    <citation type="submission" date="2018-09" db="EMBL/GenBank/DDBJ databases">
        <title>Characterization of the phylogenetic diversity of five novel species belonging to the genus Bifidobacterium.</title>
        <authorList>
            <person name="Lugli G.A."/>
            <person name="Duranti S."/>
            <person name="Milani C."/>
        </authorList>
    </citation>
    <scope>NUCLEOTIDE SEQUENCE [LARGE SCALE GENOMIC DNA]</scope>
    <source>
        <strain evidence="1 2">2020B</strain>
    </source>
</reference>
<sequence length="199" mass="21805">MEPYWIAHNFIVWDSAAPPAPRPLPAAEFTARVRAVCAAAAMVDGRRGTRWADALRDLLAPDETREPDMEDMLLLGLYESWLTVWERTVPPDPAAAALPDGPRSWWRGADGVWNRAVVDGEGWTDTSAACQAANIPQCRVWLLDPGMLPMRCLLVDACADPAGEAAWMADMIEQADAADDGYGDDALGRLLRDMDARRG</sequence>
<proteinExistence type="predicted"/>
<evidence type="ECO:0000313" key="1">
    <source>
        <dbReference type="EMBL" id="RSX49851.1"/>
    </source>
</evidence>
<dbReference type="EMBL" id="QXGI01000001">
    <property type="protein sequence ID" value="RSX49851.1"/>
    <property type="molecule type" value="Genomic_DNA"/>
</dbReference>
<dbReference type="AlphaFoldDB" id="A0A430FAJ5"/>
<comment type="caution">
    <text evidence="1">The sequence shown here is derived from an EMBL/GenBank/DDBJ whole genome shotgun (WGS) entry which is preliminary data.</text>
</comment>
<organism evidence="1 2">
    <name type="scientific">Bifidobacterium castoris</name>
    <dbReference type="NCBI Taxonomy" id="2306972"/>
    <lineage>
        <taxon>Bacteria</taxon>
        <taxon>Bacillati</taxon>
        <taxon>Actinomycetota</taxon>
        <taxon>Actinomycetes</taxon>
        <taxon>Bifidobacteriales</taxon>
        <taxon>Bifidobacteriaceae</taxon>
        <taxon>Bifidobacterium</taxon>
    </lineage>
</organism>
<evidence type="ECO:0000313" key="2">
    <source>
        <dbReference type="Proteomes" id="UP000288052"/>
    </source>
</evidence>
<accession>A0A430FAJ5</accession>
<dbReference type="RefSeq" id="WP_126031357.1">
    <property type="nucleotide sequence ID" value="NZ_QXGI01000001.1"/>
</dbReference>
<dbReference type="Proteomes" id="UP000288052">
    <property type="component" value="Unassembled WGS sequence"/>
</dbReference>